<proteinExistence type="predicted"/>
<evidence type="ECO:0000313" key="3">
    <source>
        <dbReference type="EMBL" id="CAI9730183.1"/>
    </source>
</evidence>
<dbReference type="SUPFAM" id="SSF116907">
    <property type="entry name" value="Hook domain"/>
    <property type="match status" value="1"/>
</dbReference>
<dbReference type="EMBL" id="OX597824">
    <property type="protein sequence ID" value="CAI9730183.1"/>
    <property type="molecule type" value="Genomic_DNA"/>
</dbReference>
<organism evidence="3 4">
    <name type="scientific">Octopus vulgaris</name>
    <name type="common">Common octopus</name>
    <dbReference type="NCBI Taxonomy" id="6645"/>
    <lineage>
        <taxon>Eukaryota</taxon>
        <taxon>Metazoa</taxon>
        <taxon>Spiralia</taxon>
        <taxon>Lophotrochozoa</taxon>
        <taxon>Mollusca</taxon>
        <taxon>Cephalopoda</taxon>
        <taxon>Coleoidea</taxon>
        <taxon>Octopodiformes</taxon>
        <taxon>Octopoda</taxon>
        <taxon>Incirrata</taxon>
        <taxon>Octopodidae</taxon>
        <taxon>Octopus</taxon>
    </lineage>
</organism>
<protein>
    <submittedName>
        <fullName evidence="3">Uncharacterized protein</fullName>
    </submittedName>
</protein>
<accession>A0AA36BA15</accession>
<evidence type="ECO:0000256" key="2">
    <source>
        <dbReference type="SAM" id="MobiDB-lite"/>
    </source>
</evidence>
<keyword evidence="4" id="KW-1185">Reference proteome</keyword>
<feature type="coiled-coil region" evidence="1">
    <location>
        <begin position="1949"/>
        <end position="1976"/>
    </location>
</feature>
<feature type="coiled-coil region" evidence="1">
    <location>
        <begin position="559"/>
        <end position="816"/>
    </location>
</feature>
<name>A0AA36BA15_OCTVU</name>
<feature type="compositionally biased region" description="Basic and acidic residues" evidence="2">
    <location>
        <begin position="2270"/>
        <end position="2282"/>
    </location>
</feature>
<keyword evidence="1" id="KW-0175">Coiled coil</keyword>
<reference evidence="3" key="1">
    <citation type="submission" date="2023-08" db="EMBL/GenBank/DDBJ databases">
        <authorList>
            <person name="Alioto T."/>
            <person name="Alioto T."/>
            <person name="Gomez Garrido J."/>
        </authorList>
    </citation>
    <scope>NUCLEOTIDE SEQUENCE</scope>
</reference>
<feature type="compositionally biased region" description="Basic residues" evidence="2">
    <location>
        <begin position="2239"/>
        <end position="2256"/>
    </location>
</feature>
<feature type="region of interest" description="Disordered" evidence="2">
    <location>
        <begin position="250"/>
        <end position="285"/>
    </location>
</feature>
<feature type="coiled-coil region" evidence="1">
    <location>
        <begin position="1350"/>
        <end position="1419"/>
    </location>
</feature>
<feature type="coiled-coil region" evidence="1">
    <location>
        <begin position="2041"/>
        <end position="2110"/>
    </location>
</feature>
<feature type="coiled-coil region" evidence="1">
    <location>
        <begin position="486"/>
        <end position="513"/>
    </location>
</feature>
<feature type="coiled-coil region" evidence="1">
    <location>
        <begin position="320"/>
        <end position="454"/>
    </location>
</feature>
<feature type="coiled-coil region" evidence="1">
    <location>
        <begin position="1123"/>
        <end position="1281"/>
    </location>
</feature>
<feature type="coiled-coil region" evidence="1">
    <location>
        <begin position="1739"/>
        <end position="1823"/>
    </location>
</feature>
<feature type="coiled-coil region" evidence="1">
    <location>
        <begin position="14"/>
        <end position="83"/>
    </location>
</feature>
<evidence type="ECO:0000256" key="1">
    <source>
        <dbReference type="SAM" id="Coils"/>
    </source>
</evidence>
<dbReference type="Proteomes" id="UP001162480">
    <property type="component" value="Chromosome 11"/>
</dbReference>
<feature type="coiled-coil region" evidence="1">
    <location>
        <begin position="1490"/>
        <end position="1617"/>
    </location>
</feature>
<feature type="compositionally biased region" description="Polar residues" evidence="2">
    <location>
        <begin position="250"/>
        <end position="268"/>
    </location>
</feature>
<feature type="coiled-coil region" evidence="1">
    <location>
        <begin position="877"/>
        <end position="1045"/>
    </location>
</feature>
<gene>
    <name evidence="3" type="ORF">OCTVUL_1B029742</name>
</gene>
<feature type="region of interest" description="Disordered" evidence="2">
    <location>
        <begin position="2229"/>
        <end position="2342"/>
    </location>
</feature>
<evidence type="ECO:0000313" key="4">
    <source>
        <dbReference type="Proteomes" id="UP001162480"/>
    </source>
</evidence>
<sequence>MLMMLFEYEQMSEKKIYEEEINELNRIINEVRNECQQWKKASTELTKLEIATSRELEVLKKKHENLCSKIESLKKELKTTKEEKGVVIEYIMDLSKKDTLIQWLNKLNPHLVIESLYDLREGEQFVALLNKIKDHSYDANTKKERFEIIQKFIEDNYHHSLIEQVNLDRDNELDLAKIAVLILAVGVEGETREVFMNAALSLNERSQLEIMGILKEILNVVSSDLHVVSSDLHLDNILINKSLEAYDLENSSENSFQENKSSEKSPSASFVEELPTDKPPNTNSLNDILSPFQRINVNYSTPSTPLHTLITSSGFNGRIIQRERNLRKKTEEEIDKKNILLRKLGSDLNTERHLRSEIEYDLEEKNKTISLKDDKIRELNNQIRDLKKLQDQLDEYDNIKNQYDQLVADADKVKSQHDELKSLKLENTSLKNENAEVYEELKKLKEVKSQLKVAQLDQVKNLKELQLEQRKSSNLQLHLDHKQKILDETIQSKNFTEDNLAKLREMYEVLKRDHEETLAFQSENQPAGENMSVVTDYLMTELKTELDDIKTTWIAPDIHEQLKIDLSKLTSERDILESKLLELHEESLNLNSNNDILKNQIEKLKIEQDNDQRHILDKQHTIEKLKEELECFSAKESNWQQAETKYKSELQQQQAKVAQIQQELSTVSTELKLTNMQVESDTKSNENRRQTLIMSMDSLKCEKKSLQQKFLSEKAALEEEIKNLSTQLESAKEEFSAEQQKLMSDNENSLLEKQELERQLGVEQRLRESAEKILVSQREEAAKELADNVDILKTDIKKYEQEVNSLQSTIREKTKEFDSQIESHKTIKFELERKITKLESHVSTSNQENITLQTELKAMEETILGLKQTTVKLNDKLSKSDHEKTQLHEKIQDVENKLAEAISESQHWMKKNSTEKEDFEAKLNTLLQENSEILETSKVVQEKLSEQLRLSSEENSLLNNKLQELMDQTEDMKTDIKERSDENESLQDQLSQLQNLYKDLQEQNDILNNNCTKTQSQLTLKETECIEFEKKLTNIQAEKLKMEEKHSNELGSTRQALSQEIINLNQQIEKKHLLLEESKSSLHNFSEKIFHAIKPNVLTEDLELPTDLNDVISFLHQKVYQCVEETSNERECLQNQLSSQSVNLEEMKQNFDSQLKVHEESYATLENQFKNNVCEHRELQDKLAKQEKALEEHIIVKQSLEEAKTALENQLLDKEQYFKTELDCIRAKHETIESQLEENTSIKKDLTEQIEELTREKQNILEKLEQETANSKEIATGLKSELETVKQSAIEQESKFKGDFEELTKHYTLLMEEKHMESLKEVEQVNVQLCDKDKRICELSDVLTEKSSLVQEYLNSNNELTQIVTSLKENVSEKETETNLLKKELEEKSGTISEKDAKLDELTSLVGEMQQKVSEISQKHVSEIGKLQENLKVEYDERISSITSEYENKITSDYVCKSLMEIKEKEHSKELETAKETLHHEYNQKSYCLIEEYEKKLKSVSEDFEKKLSSDYVAVGEINEQNKKHIQEVIQMKEKLEEYEGKIKSQDEEHKEALQKVMVEFQENISKNYISNEVFEAKLKDETKEYTELEQKYVEEEEKLQRVLIEHEEKLAQVTLNYEEKIATDFVPRQTFECEQEKHVTALLEQQTLYQEKLESLNETHKISNDKKAVEFEDNIATNYVVRSDFEDVQARLSQKEKEFSKQRAEYDLVVAACDKVNEQYETSVKTYEKKVTEMCKKIESRNKQIECLQEQIAEMTVKAEREYNEMKREQSQNLSDKDEEMKTYKQEMVKIQSAYEDEITKCKSLEEQINNLKDSHSEELTLSQTKWEKLNETQCANLSNYEKIVTEKEHQVAGIKQQLLTEKEANAELEKHLASSKENHREEIKNLNSIINEAREEYQQLKKKISSTEVFFHSREQKLITDHTKTLSKAEEMNTSLASRLQISHKELAIFKKKHENISAEVENIKEELKTTKLEKQAVVTKLQDYEVFYLQKEEEFSDVKHKLEMEVTKLNEKYSESRFETENLEKLIKHYKTHEHNLLAKVNERDAEEKKNNERLMKKVMELEKEKYSFSEILKKEQTKFQETYKECKDMKRKIVILNEQLEKAEMALFNTSQSPNWANDSLECASSTLNKVPYDLRSRSSNKMKDYNLSPISVYSTSSIKSFASNASTSSRTPVPSGCGKMFACEDEPNTYDWSRLTEIKRRNTMVPAHLRSTYPAELQNIPSPFKADITLPKSASKRKRKSPVSSQKRHVKSGGQNNLQQARIKKINDENTPRSDKRLRIKSPIGQKEYTGRPSMAFDISNTPKLARRRQKGRSTILHEAQPERKPLRTRNFTQTSL</sequence>
<feature type="coiled-coil region" evidence="1">
    <location>
        <begin position="1867"/>
        <end position="1912"/>
    </location>
</feature>